<evidence type="ECO:0000259" key="2">
    <source>
        <dbReference type="Pfam" id="PF04187"/>
    </source>
</evidence>
<dbReference type="EMBL" id="JAAGOH010000003">
    <property type="protein sequence ID" value="NDY90270.1"/>
    <property type="molecule type" value="Genomic_DNA"/>
</dbReference>
<sequence length="341" mass="35136">MGSRRHALIRAGLSWGTWALASGGLGACAWMGPQGGSPSGHSGGHPPEGQGYEAATGRPLDPTAWQARLAQADVLLLGERHDNALHHTLRGRWIAALPHAQVVAEHLPQGGTVVWPTAPNLPEQQEAPSGPREAAWLAALTAAGFEPQAWGWPLHQGLMAPLAQAGVPVRGGNLPRALARRIAREGEAALPPALAASLARAPLSGGALASLQAALVQGHCGQLPVARLPAMVAAQRARDAAMGQSLLAAWDAGARPAVLVAGNGHVRTDWGVPVWLRAQRPGLRVLSVVMSEVGEGESNHPLPGTLPPQAPGSEGAAADLLWLAPAPAGREDPCQGLNLPR</sequence>
<accession>A0A7C9PFQ5</accession>
<dbReference type="Pfam" id="PF04187">
    <property type="entry name" value="Cofac_haem_bdg"/>
    <property type="match status" value="1"/>
</dbReference>
<dbReference type="InterPro" id="IPR007314">
    <property type="entry name" value="Cofac_haem-bd_dom"/>
</dbReference>
<keyword evidence="4" id="KW-1185">Reference proteome</keyword>
<protein>
    <submittedName>
        <fullName evidence="3">ChaN family lipoprotein</fullName>
    </submittedName>
</protein>
<feature type="domain" description="Haem-binding uptake Tiki superfamily ChaN" evidence="2">
    <location>
        <begin position="67"/>
        <end position="276"/>
    </location>
</feature>
<dbReference type="CDD" id="cd14727">
    <property type="entry name" value="ChanN-like"/>
    <property type="match status" value="1"/>
</dbReference>
<evidence type="ECO:0000256" key="1">
    <source>
        <dbReference type="SAM" id="MobiDB-lite"/>
    </source>
</evidence>
<dbReference type="AlphaFoldDB" id="A0A7C9PFQ5"/>
<dbReference type="Gene3D" id="3.40.50.11550">
    <property type="match status" value="2"/>
</dbReference>
<dbReference type="PROSITE" id="PS51257">
    <property type="entry name" value="PROKAR_LIPOPROTEIN"/>
    <property type="match status" value="1"/>
</dbReference>
<reference evidence="3 4" key="1">
    <citation type="submission" date="2020-02" db="EMBL/GenBank/DDBJ databases">
        <title>Ideonella bacterium strain TBM-1.</title>
        <authorList>
            <person name="Chen W.-M."/>
        </authorList>
    </citation>
    <scope>NUCLEOTIDE SEQUENCE [LARGE SCALE GENOMIC DNA]</scope>
    <source>
        <strain evidence="3 4">TBM-1</strain>
    </source>
</reference>
<keyword evidence="3" id="KW-0449">Lipoprotein</keyword>
<proteinExistence type="predicted"/>
<organism evidence="3 4">
    <name type="scientific">Ideonella livida</name>
    <dbReference type="NCBI Taxonomy" id="2707176"/>
    <lineage>
        <taxon>Bacteria</taxon>
        <taxon>Pseudomonadati</taxon>
        <taxon>Pseudomonadota</taxon>
        <taxon>Betaproteobacteria</taxon>
        <taxon>Burkholderiales</taxon>
        <taxon>Sphaerotilaceae</taxon>
        <taxon>Ideonella</taxon>
    </lineage>
</organism>
<feature type="region of interest" description="Disordered" evidence="1">
    <location>
        <begin position="35"/>
        <end position="58"/>
    </location>
</feature>
<comment type="caution">
    <text evidence="3">The sequence shown here is derived from an EMBL/GenBank/DDBJ whole genome shotgun (WGS) entry which is preliminary data.</text>
</comment>
<evidence type="ECO:0000313" key="3">
    <source>
        <dbReference type="EMBL" id="NDY90270.1"/>
    </source>
</evidence>
<dbReference type="RefSeq" id="WP_163456131.1">
    <property type="nucleotide sequence ID" value="NZ_JAAGOH010000003.1"/>
</dbReference>
<dbReference type="SUPFAM" id="SSF159501">
    <property type="entry name" value="EreA/ChaN-like"/>
    <property type="match status" value="1"/>
</dbReference>
<feature type="region of interest" description="Disordered" evidence="1">
    <location>
        <begin position="296"/>
        <end position="317"/>
    </location>
</feature>
<name>A0A7C9PFQ5_9BURK</name>
<evidence type="ECO:0000313" key="4">
    <source>
        <dbReference type="Proteomes" id="UP000484255"/>
    </source>
</evidence>
<dbReference type="Proteomes" id="UP000484255">
    <property type="component" value="Unassembled WGS sequence"/>
</dbReference>
<gene>
    <name evidence="3" type="ORF">G3A44_03570</name>
</gene>